<keyword evidence="2" id="KW-0812">Transmembrane</keyword>
<dbReference type="InterPro" id="IPR001107">
    <property type="entry name" value="Band_7"/>
</dbReference>
<dbReference type="PANTHER" id="PTHR23222:SF0">
    <property type="entry name" value="PROHIBITIN 1"/>
    <property type="match status" value="1"/>
</dbReference>
<feature type="coiled-coil region" evidence="1">
    <location>
        <begin position="193"/>
        <end position="227"/>
    </location>
</feature>
<dbReference type="SUPFAM" id="SSF117892">
    <property type="entry name" value="Band 7/SPFH domain"/>
    <property type="match status" value="1"/>
</dbReference>
<keyword evidence="2" id="KW-0472">Membrane</keyword>
<gene>
    <name evidence="4" type="ORF">HJG54_01510</name>
</gene>
<dbReference type="InterPro" id="IPR000163">
    <property type="entry name" value="Prohibitin"/>
</dbReference>
<keyword evidence="2" id="KW-1133">Transmembrane helix</keyword>
<name>A0AA97AGD9_9CYAN</name>
<evidence type="ECO:0000313" key="4">
    <source>
        <dbReference type="EMBL" id="WNZ21676.1"/>
    </source>
</evidence>
<dbReference type="GO" id="GO:0016020">
    <property type="term" value="C:membrane"/>
    <property type="evidence" value="ECO:0007669"/>
    <property type="project" value="InterPro"/>
</dbReference>
<sequence length="287" mass="31450">MNTRTLQSPSRSLSFLFVGGIGFLLLALFLRPFTIVGAGERGVVMYFGKVQDKVLDEGIHPVLPVVTNVRRLSVRVQKTDVEAAAASKDLQDVSTSVAVNWHIEPSRVNQVFQQVGDMDVIITGIINPAVSEVVKASIAQRPVKDILQERVKLKDEIDNALTKRLEPYGVVVDDVSLVNFAFSAEFNAAIEAKQVAEQQAQQAAFKAQQAEQEAKAEINRAKGQAEAQRLLRETLTPAILQQRAIEKWNGQFPTVMSGEGTLPLINVSPQQLAEQAETNQTATQPPQ</sequence>
<dbReference type="RefSeq" id="WP_316432955.1">
    <property type="nucleotide sequence ID" value="NZ_CP053586.1"/>
</dbReference>
<feature type="domain" description="Band 7" evidence="3">
    <location>
        <begin position="31"/>
        <end position="194"/>
    </location>
</feature>
<dbReference type="EMBL" id="CP053586">
    <property type="protein sequence ID" value="WNZ21676.1"/>
    <property type="molecule type" value="Genomic_DNA"/>
</dbReference>
<dbReference type="PANTHER" id="PTHR23222">
    <property type="entry name" value="PROHIBITIN"/>
    <property type="match status" value="1"/>
</dbReference>
<evidence type="ECO:0000259" key="3">
    <source>
        <dbReference type="SMART" id="SM00244"/>
    </source>
</evidence>
<protein>
    <submittedName>
        <fullName evidence="4">Prohibitin family protein</fullName>
    </submittedName>
</protein>
<dbReference type="InterPro" id="IPR036013">
    <property type="entry name" value="Band_7/SPFH_dom_sf"/>
</dbReference>
<proteinExistence type="predicted"/>
<dbReference type="Pfam" id="PF01145">
    <property type="entry name" value="Band_7"/>
    <property type="match status" value="1"/>
</dbReference>
<dbReference type="PRINTS" id="PR00679">
    <property type="entry name" value="PROHIBITIN"/>
</dbReference>
<feature type="transmembrane region" description="Helical" evidence="2">
    <location>
        <begin position="12"/>
        <end position="30"/>
    </location>
</feature>
<accession>A0AA97AGD9</accession>
<evidence type="ECO:0000256" key="1">
    <source>
        <dbReference type="SAM" id="Coils"/>
    </source>
</evidence>
<organism evidence="4">
    <name type="scientific">Leptolyngbya sp. NK1-12</name>
    <dbReference type="NCBI Taxonomy" id="2547451"/>
    <lineage>
        <taxon>Bacteria</taxon>
        <taxon>Bacillati</taxon>
        <taxon>Cyanobacteriota</taxon>
        <taxon>Cyanophyceae</taxon>
        <taxon>Leptolyngbyales</taxon>
        <taxon>Leptolyngbyaceae</taxon>
        <taxon>Leptolyngbya group</taxon>
        <taxon>Leptolyngbya</taxon>
    </lineage>
</organism>
<dbReference type="AlphaFoldDB" id="A0AA97AGD9"/>
<dbReference type="Gene3D" id="3.30.479.30">
    <property type="entry name" value="Band 7 domain"/>
    <property type="match status" value="1"/>
</dbReference>
<dbReference type="CDD" id="cd03401">
    <property type="entry name" value="SPFH_prohibitin"/>
    <property type="match status" value="1"/>
</dbReference>
<evidence type="ECO:0000256" key="2">
    <source>
        <dbReference type="SAM" id="Phobius"/>
    </source>
</evidence>
<reference evidence="4" key="1">
    <citation type="submission" date="2020-05" db="EMBL/GenBank/DDBJ databases">
        <authorList>
            <person name="Zhu T."/>
            <person name="Keshari N."/>
            <person name="Lu X."/>
        </authorList>
    </citation>
    <scope>NUCLEOTIDE SEQUENCE</scope>
    <source>
        <strain evidence="4">NK1-12</strain>
    </source>
</reference>
<keyword evidence="1" id="KW-0175">Coiled coil</keyword>
<dbReference type="SMART" id="SM00244">
    <property type="entry name" value="PHB"/>
    <property type="match status" value="1"/>
</dbReference>